<dbReference type="PRINTS" id="PR00395">
    <property type="entry name" value="RIBOSOMALS2"/>
</dbReference>
<dbReference type="AlphaFoldDB" id="A0A5B6TX38"/>
<dbReference type="EMBL" id="SMMG02000159">
    <property type="protein sequence ID" value="KAA3449960.1"/>
    <property type="molecule type" value="Genomic_DNA"/>
</dbReference>
<dbReference type="PANTHER" id="PTHR12534:SF1">
    <property type="entry name" value="SMALL RIBOSOMAL SUBUNIT PROTEIN US2M"/>
    <property type="match status" value="1"/>
</dbReference>
<name>A0A5B6TX38_9ROSI</name>
<reference evidence="4" key="1">
    <citation type="journal article" date="2019" name="Plant Biotechnol. J.">
        <title>Genome sequencing of the Australian wild diploid species Gossypium australe highlights disease resistance and delayed gland morphogenesis.</title>
        <authorList>
            <person name="Cai Y."/>
            <person name="Cai X."/>
            <person name="Wang Q."/>
            <person name="Wang P."/>
            <person name="Zhang Y."/>
            <person name="Cai C."/>
            <person name="Xu Y."/>
            <person name="Wang K."/>
            <person name="Zhou Z."/>
            <person name="Wang C."/>
            <person name="Geng S."/>
            <person name="Li B."/>
            <person name="Dong Q."/>
            <person name="Hou Y."/>
            <person name="Wang H."/>
            <person name="Ai P."/>
            <person name="Liu Z."/>
            <person name="Yi F."/>
            <person name="Sun M."/>
            <person name="An G."/>
            <person name="Cheng J."/>
            <person name="Zhang Y."/>
            <person name="Shi Q."/>
            <person name="Xie Y."/>
            <person name="Shi X."/>
            <person name="Chang Y."/>
            <person name="Huang F."/>
            <person name="Chen Y."/>
            <person name="Hong S."/>
            <person name="Mi L."/>
            <person name="Sun Q."/>
            <person name="Zhang L."/>
            <person name="Zhou B."/>
            <person name="Peng R."/>
            <person name="Zhang X."/>
            <person name="Liu F."/>
        </authorList>
    </citation>
    <scope>NUCLEOTIDE SEQUENCE [LARGE SCALE GENOMIC DNA]</scope>
    <source>
        <strain evidence="4">cv. PA1801</strain>
    </source>
</reference>
<evidence type="ECO:0000313" key="3">
    <source>
        <dbReference type="EMBL" id="KAA3449960.1"/>
    </source>
</evidence>
<keyword evidence="3" id="KW-0687">Ribonucleoprotein</keyword>
<dbReference type="GO" id="GO:0003735">
    <property type="term" value="F:structural constituent of ribosome"/>
    <property type="evidence" value="ECO:0007669"/>
    <property type="project" value="InterPro"/>
</dbReference>
<proteinExistence type="inferred from homology"/>
<dbReference type="CDD" id="cd01425">
    <property type="entry name" value="RPS2"/>
    <property type="match status" value="1"/>
</dbReference>
<sequence>MTILSTVCTKLLSTNAHLGRRVAAHHLKVYIRGSRNGIAILDSDKTLICLRNALHFIGSLIRKKGRSFFLKTNHFFIYSIMEKMIYSIMEKMGSCIKDSQWKIGAFLTNSYANPKKFRSRKKKIHFGLNQQPDCVVIPNPDRKSSVILEANRSQIPIASLVDSTSPRESYKRITYPIPANDTIQFIYLFRHSITKTVIRERPRITAMGTRTGTTHLSAGPGSGGGRYSTGRQLGQQRRTYSHSSQRKKRSATESLRRWVHTDPSELWMAVAPYLPQMAEQIGDAIDQAVNQATDQIDTTKQIDATSEQTDTTTTNNRIRKEDWNKKLLDAQRKRFQILAEKEFNAFLNNIDPMDLPLELKRKEYDLFLGNKDFYLRCLRVLGEKLPMLHEKHAHLADVPKDEYKLRNLLKYLLERQNKQYTLKNLFLLEKDMRNTDWLRSNISPVSRGHLIGLTRILLCWSEEAASVQKTSYVGSSRSRNAAVARPKPVNISDLGIPVMKSIVTLLRTQPFLALALRQNVLFFPICRVRAPSITDIASAEDLPSANKRTNRALIRRCYQPVYSCLQLTFSIDGIGDSILDRQEPPSGGQSSSELKLTFDTKGASSSFASPIPKPKLALDGKEGHLAFAF</sequence>
<accession>A0A5B6TX38</accession>
<dbReference type="Gene3D" id="3.40.50.10490">
    <property type="entry name" value="Glucose-6-phosphate isomerase like protein, domain 1"/>
    <property type="match status" value="1"/>
</dbReference>
<dbReference type="InterPro" id="IPR001865">
    <property type="entry name" value="Ribosomal_uS2"/>
</dbReference>
<keyword evidence="4" id="KW-1185">Reference proteome</keyword>
<dbReference type="InterPro" id="IPR005706">
    <property type="entry name" value="Ribosomal_uS2_bac/mit/plastid"/>
</dbReference>
<comment type="similarity">
    <text evidence="1">Belongs to the universal ribosomal protein uS2 family.</text>
</comment>
<organism evidence="3 4">
    <name type="scientific">Gossypium australe</name>
    <dbReference type="NCBI Taxonomy" id="47621"/>
    <lineage>
        <taxon>Eukaryota</taxon>
        <taxon>Viridiplantae</taxon>
        <taxon>Streptophyta</taxon>
        <taxon>Embryophyta</taxon>
        <taxon>Tracheophyta</taxon>
        <taxon>Spermatophyta</taxon>
        <taxon>Magnoliopsida</taxon>
        <taxon>eudicotyledons</taxon>
        <taxon>Gunneridae</taxon>
        <taxon>Pentapetalae</taxon>
        <taxon>rosids</taxon>
        <taxon>malvids</taxon>
        <taxon>Malvales</taxon>
        <taxon>Malvaceae</taxon>
        <taxon>Malvoideae</taxon>
        <taxon>Gossypium</taxon>
    </lineage>
</organism>
<evidence type="ECO:0000256" key="1">
    <source>
        <dbReference type="ARBA" id="ARBA00006242"/>
    </source>
</evidence>
<dbReference type="Proteomes" id="UP000325315">
    <property type="component" value="Unassembled WGS sequence"/>
</dbReference>
<gene>
    <name evidence="3" type="ORF">EPI10_034288</name>
</gene>
<evidence type="ECO:0000313" key="4">
    <source>
        <dbReference type="Proteomes" id="UP000325315"/>
    </source>
</evidence>
<dbReference type="SUPFAM" id="SSF52313">
    <property type="entry name" value="Ribosomal protein S2"/>
    <property type="match status" value="1"/>
</dbReference>
<feature type="region of interest" description="Disordered" evidence="2">
    <location>
        <begin position="207"/>
        <end position="255"/>
    </location>
</feature>
<dbReference type="Pfam" id="PF00318">
    <property type="entry name" value="Ribosomal_S2"/>
    <property type="match status" value="2"/>
</dbReference>
<protein>
    <submittedName>
        <fullName evidence="3">Ribosomal protein S2</fullName>
    </submittedName>
</protein>
<dbReference type="GO" id="GO:0005763">
    <property type="term" value="C:mitochondrial small ribosomal subunit"/>
    <property type="evidence" value="ECO:0007669"/>
    <property type="project" value="TreeGrafter"/>
</dbReference>
<dbReference type="OrthoDB" id="932129at2759"/>
<dbReference type="InterPro" id="IPR023591">
    <property type="entry name" value="Ribosomal_uS2_flav_dom_sf"/>
</dbReference>
<evidence type="ECO:0000256" key="2">
    <source>
        <dbReference type="SAM" id="MobiDB-lite"/>
    </source>
</evidence>
<keyword evidence="3" id="KW-0689">Ribosomal protein</keyword>
<dbReference type="PANTHER" id="PTHR12534">
    <property type="entry name" value="30S RIBOSOMAL PROTEIN S2 PROKARYOTIC AND ORGANELLAR"/>
    <property type="match status" value="1"/>
</dbReference>
<feature type="compositionally biased region" description="Polar residues" evidence="2">
    <location>
        <begin position="231"/>
        <end position="243"/>
    </location>
</feature>
<comment type="caution">
    <text evidence="3">The sequence shown here is derived from an EMBL/GenBank/DDBJ whole genome shotgun (WGS) entry which is preliminary data.</text>
</comment>
<dbReference type="GO" id="GO:0006412">
    <property type="term" value="P:translation"/>
    <property type="evidence" value="ECO:0007669"/>
    <property type="project" value="InterPro"/>
</dbReference>